<reference evidence="1 2" key="1">
    <citation type="journal article" date="2024" name="BMC Genomics">
        <title>De novo assembly and annotation of Popillia japonica's genome with initial clues to its potential as an invasive pest.</title>
        <authorList>
            <person name="Cucini C."/>
            <person name="Boschi S."/>
            <person name="Funari R."/>
            <person name="Cardaioli E."/>
            <person name="Iannotti N."/>
            <person name="Marturano G."/>
            <person name="Paoli F."/>
            <person name="Bruttini M."/>
            <person name="Carapelli A."/>
            <person name="Frati F."/>
            <person name="Nardi F."/>
        </authorList>
    </citation>
    <scope>NUCLEOTIDE SEQUENCE [LARGE SCALE GENOMIC DNA]</scope>
    <source>
        <strain evidence="1">DMR45628</strain>
    </source>
</reference>
<gene>
    <name evidence="1" type="ORF">QE152_g29998</name>
</gene>
<dbReference type="Proteomes" id="UP001458880">
    <property type="component" value="Unassembled WGS sequence"/>
</dbReference>
<name>A0AAW1JFU5_POPJA</name>
<keyword evidence="2" id="KW-1185">Reference proteome</keyword>
<comment type="caution">
    <text evidence="1">The sequence shown here is derived from an EMBL/GenBank/DDBJ whole genome shotgun (WGS) entry which is preliminary data.</text>
</comment>
<sequence length="93" mass="10443">MDETAVFLYPKGTLLLAEKGKPLYDITSTSEKENVTTLITVNAEGQMAPPLTMYKYNRLPNAVIEAAPSGWGIEKSENGKKELKCQLLYFWWG</sequence>
<dbReference type="AlphaFoldDB" id="A0AAW1JFU5"/>
<protein>
    <submittedName>
        <fullName evidence="1">Uncharacterized protein</fullName>
    </submittedName>
</protein>
<accession>A0AAW1JFU5</accession>
<organism evidence="1 2">
    <name type="scientific">Popillia japonica</name>
    <name type="common">Japanese beetle</name>
    <dbReference type="NCBI Taxonomy" id="7064"/>
    <lineage>
        <taxon>Eukaryota</taxon>
        <taxon>Metazoa</taxon>
        <taxon>Ecdysozoa</taxon>
        <taxon>Arthropoda</taxon>
        <taxon>Hexapoda</taxon>
        <taxon>Insecta</taxon>
        <taxon>Pterygota</taxon>
        <taxon>Neoptera</taxon>
        <taxon>Endopterygota</taxon>
        <taxon>Coleoptera</taxon>
        <taxon>Polyphaga</taxon>
        <taxon>Scarabaeiformia</taxon>
        <taxon>Scarabaeidae</taxon>
        <taxon>Rutelinae</taxon>
        <taxon>Popillia</taxon>
    </lineage>
</organism>
<proteinExistence type="predicted"/>
<evidence type="ECO:0000313" key="2">
    <source>
        <dbReference type="Proteomes" id="UP001458880"/>
    </source>
</evidence>
<dbReference type="EMBL" id="JASPKY010000394">
    <property type="protein sequence ID" value="KAK9702367.1"/>
    <property type="molecule type" value="Genomic_DNA"/>
</dbReference>
<evidence type="ECO:0000313" key="1">
    <source>
        <dbReference type="EMBL" id="KAK9702367.1"/>
    </source>
</evidence>